<dbReference type="EMBL" id="CAJOBB010024128">
    <property type="protein sequence ID" value="CAF4398338.1"/>
    <property type="molecule type" value="Genomic_DNA"/>
</dbReference>
<dbReference type="SUPFAM" id="SSF47473">
    <property type="entry name" value="EF-hand"/>
    <property type="match status" value="1"/>
</dbReference>
<dbReference type="InterPro" id="IPR011992">
    <property type="entry name" value="EF-hand-dom_pair"/>
</dbReference>
<name>A0A820P6K8_9BILA</name>
<dbReference type="Proteomes" id="UP000663868">
    <property type="component" value="Unassembled WGS sequence"/>
</dbReference>
<sequence>MFMIFSAPYVYDSIASTSSLDPPTIIRLAEEKIRVKSIASGLRITEFFIDFDRLRSGFVTSSQFKRCLDTTLRVQLLPEEEQLLFQKYDLK</sequence>
<organism evidence="1 2">
    <name type="scientific">Adineta steineri</name>
    <dbReference type="NCBI Taxonomy" id="433720"/>
    <lineage>
        <taxon>Eukaryota</taxon>
        <taxon>Metazoa</taxon>
        <taxon>Spiralia</taxon>
        <taxon>Gnathifera</taxon>
        <taxon>Rotifera</taxon>
        <taxon>Eurotatoria</taxon>
        <taxon>Bdelloidea</taxon>
        <taxon>Adinetida</taxon>
        <taxon>Adinetidae</taxon>
        <taxon>Adineta</taxon>
    </lineage>
</organism>
<protein>
    <recommendedName>
        <fullName evidence="3">EF-hand domain-containing protein</fullName>
    </recommendedName>
</protein>
<feature type="non-terminal residue" evidence="1">
    <location>
        <position position="91"/>
    </location>
</feature>
<dbReference type="AlphaFoldDB" id="A0A820P6K8"/>
<evidence type="ECO:0000313" key="1">
    <source>
        <dbReference type="EMBL" id="CAF4398338.1"/>
    </source>
</evidence>
<proteinExistence type="predicted"/>
<evidence type="ECO:0000313" key="2">
    <source>
        <dbReference type="Proteomes" id="UP000663868"/>
    </source>
</evidence>
<accession>A0A820P6K8</accession>
<evidence type="ECO:0008006" key="3">
    <source>
        <dbReference type="Google" id="ProtNLM"/>
    </source>
</evidence>
<comment type="caution">
    <text evidence="1">The sequence shown here is derived from an EMBL/GenBank/DDBJ whole genome shotgun (WGS) entry which is preliminary data.</text>
</comment>
<reference evidence="1" key="1">
    <citation type="submission" date="2021-02" db="EMBL/GenBank/DDBJ databases">
        <authorList>
            <person name="Nowell W R."/>
        </authorList>
    </citation>
    <scope>NUCLEOTIDE SEQUENCE</scope>
</reference>
<dbReference type="Gene3D" id="1.10.238.10">
    <property type="entry name" value="EF-hand"/>
    <property type="match status" value="1"/>
</dbReference>
<gene>
    <name evidence="1" type="ORF">KXQ929_LOCUS50873</name>
</gene>